<dbReference type="GO" id="GO:0005737">
    <property type="term" value="C:cytoplasm"/>
    <property type="evidence" value="ECO:0007669"/>
    <property type="project" value="TreeGrafter"/>
</dbReference>
<proteinExistence type="predicted"/>
<feature type="domain" description="Radical SAM core" evidence="2">
    <location>
        <begin position="32"/>
        <end position="258"/>
    </location>
</feature>
<dbReference type="Pfam" id="PF04055">
    <property type="entry name" value="Radical_SAM"/>
    <property type="match status" value="1"/>
</dbReference>
<dbReference type="SFLD" id="SFLDG01065">
    <property type="entry name" value="anaerobic_coproporphyrinogen-I"/>
    <property type="match status" value="1"/>
</dbReference>
<dbReference type="NCBIfam" id="NF006385">
    <property type="entry name" value="PRK08629.1"/>
    <property type="match status" value="1"/>
</dbReference>
<evidence type="ECO:0000313" key="4">
    <source>
        <dbReference type="Proteomes" id="UP000253752"/>
    </source>
</evidence>
<dbReference type="CDD" id="cd01335">
    <property type="entry name" value="Radical_SAM"/>
    <property type="match status" value="1"/>
</dbReference>
<dbReference type="GO" id="GO:0051539">
    <property type="term" value="F:4 iron, 4 sulfur cluster binding"/>
    <property type="evidence" value="ECO:0007669"/>
    <property type="project" value="TreeGrafter"/>
</dbReference>
<sequence length="438" mass="50039">MLSERLLTSVVRECTKNYLRLEPTQERRVPGPKPGQKYMLYMHVPFCERLCPYCSFNRFPFAEDRARPYFANMRKEMLMLKDLGYDFESLYVGGGTPTIMIDELCDTIDLARETFSIGEVSSETNPNHLIPSYLDKLQGRVQRLSVGVQSFDNDLLKQMDRYDKYGSGEEILERIGEASPYFTSLNVDMIFNFPAQTEDVLFSDIERVVESGTSQTTFYPLMASPSVARSLARTVGKVDYAREQRFYEIISEVLAGGENPLFEHGSAWTFNKRGTGAAGEDAMIDEYVVDYEEYPAIGSGGITYLGNNLYVNTFSVNDYNDAIEHDRMSLMGKATFSKHDQMRYRFMMQLFGLRLDKRQFKKDFGVSVERGLPVEMAFMKASGAFDRDNADELTLTPKGRYLMVVMMRQFFIGVNNLRDQARAALVGEERELIFGDGK</sequence>
<dbReference type="PROSITE" id="PS51918">
    <property type="entry name" value="RADICAL_SAM"/>
    <property type="match status" value="1"/>
</dbReference>
<dbReference type="SMART" id="SM00729">
    <property type="entry name" value="Elp3"/>
    <property type="match status" value="1"/>
</dbReference>
<protein>
    <recommendedName>
        <fullName evidence="1">Heme chaperone HemW</fullName>
    </recommendedName>
</protein>
<dbReference type="InterPro" id="IPR006638">
    <property type="entry name" value="Elp3/MiaA/NifB-like_rSAM"/>
</dbReference>
<accession>A0A369MPJ7</accession>
<dbReference type="InterPro" id="IPR034505">
    <property type="entry name" value="Coproporphyrinogen-III_oxidase"/>
</dbReference>
<dbReference type="AlphaFoldDB" id="A0A369MPJ7"/>
<organism evidence="3 4">
    <name type="scientific">Eggerthella lenta</name>
    <name type="common">Eubacterium lentum</name>
    <dbReference type="NCBI Taxonomy" id="84112"/>
    <lineage>
        <taxon>Bacteria</taxon>
        <taxon>Bacillati</taxon>
        <taxon>Actinomycetota</taxon>
        <taxon>Coriobacteriia</taxon>
        <taxon>Eggerthellales</taxon>
        <taxon>Eggerthellaceae</taxon>
        <taxon>Eggerthella</taxon>
    </lineage>
</organism>
<reference evidence="3 4" key="1">
    <citation type="journal article" date="2018" name="Elife">
        <title>Discovery and characterization of a prevalent human gut bacterial enzyme sufficient for the inactivation of a family of plant toxins.</title>
        <authorList>
            <person name="Koppel N."/>
            <person name="Bisanz J.E."/>
            <person name="Pandelia M.E."/>
            <person name="Turnbaugh P.J."/>
            <person name="Balskus E.P."/>
        </authorList>
    </citation>
    <scope>NUCLEOTIDE SEQUENCE [LARGE SCALE GENOMIC DNA]</scope>
    <source>
        <strain evidence="3 4">MR1 #12</strain>
    </source>
</reference>
<dbReference type="PANTHER" id="PTHR13932">
    <property type="entry name" value="COPROPORPHYRINIGEN III OXIDASE"/>
    <property type="match status" value="1"/>
</dbReference>
<dbReference type="InterPro" id="IPR058240">
    <property type="entry name" value="rSAM_sf"/>
</dbReference>
<dbReference type="GeneID" id="69509522"/>
<dbReference type="Proteomes" id="UP000253752">
    <property type="component" value="Unassembled WGS sequence"/>
</dbReference>
<gene>
    <name evidence="3" type="ORF">C1872_10230</name>
</gene>
<dbReference type="GO" id="GO:0003824">
    <property type="term" value="F:catalytic activity"/>
    <property type="evidence" value="ECO:0007669"/>
    <property type="project" value="InterPro"/>
</dbReference>
<dbReference type="InterPro" id="IPR007197">
    <property type="entry name" value="rSAM"/>
</dbReference>
<dbReference type="GO" id="GO:0006779">
    <property type="term" value="P:porphyrin-containing compound biosynthetic process"/>
    <property type="evidence" value="ECO:0007669"/>
    <property type="project" value="TreeGrafter"/>
</dbReference>
<evidence type="ECO:0000259" key="2">
    <source>
        <dbReference type="PROSITE" id="PS51918"/>
    </source>
</evidence>
<dbReference type="EMBL" id="PPTX01000015">
    <property type="protein sequence ID" value="RDB78516.1"/>
    <property type="molecule type" value="Genomic_DNA"/>
</dbReference>
<dbReference type="PANTHER" id="PTHR13932:SF5">
    <property type="entry name" value="RADICAL S-ADENOSYL METHIONINE DOMAIN-CONTAINING PROTEIN 1, MITOCHONDRIAL"/>
    <property type="match status" value="1"/>
</dbReference>
<name>A0A369MPJ7_EGGLN</name>
<dbReference type="Gene3D" id="3.80.30.20">
    <property type="entry name" value="tm_1862 like domain"/>
    <property type="match status" value="1"/>
</dbReference>
<dbReference type="InterPro" id="IPR023404">
    <property type="entry name" value="rSAM_horseshoe"/>
</dbReference>
<dbReference type="SUPFAM" id="SSF102114">
    <property type="entry name" value="Radical SAM enzymes"/>
    <property type="match status" value="1"/>
</dbReference>
<dbReference type="SFLD" id="SFLDS00029">
    <property type="entry name" value="Radical_SAM"/>
    <property type="match status" value="1"/>
</dbReference>
<comment type="caution">
    <text evidence="3">The sequence shown here is derived from an EMBL/GenBank/DDBJ whole genome shotgun (WGS) entry which is preliminary data.</text>
</comment>
<evidence type="ECO:0000256" key="1">
    <source>
        <dbReference type="ARBA" id="ARBA00017228"/>
    </source>
</evidence>
<dbReference type="RefSeq" id="WP_009305616.1">
    <property type="nucleotide sequence ID" value="NZ_AP025575.1"/>
</dbReference>
<evidence type="ECO:0000313" key="3">
    <source>
        <dbReference type="EMBL" id="RDB78516.1"/>
    </source>
</evidence>